<sequence>MMASKRAHLTPEQIELAEQRKLKKQKQLEVQAPSTPPKAPILLREWAPLLLHQSPRKDEAAFPVKIMTFNEVDRLEKLLPVLNEAGYSHTFVAGPGKKHGCLIAYAKDKYTKVGDKVVYYDEQEVRHDIDDEKARVGCSFKTRNIGSLVALKHLKGDGVIIATTHLFWHPSYHYERTRQVGILVRETLKFQREYDLREWPCFIAGDFNFAPGDPAYPLLVGDALTQDQERCLNSSRVVHVSIDPTVSTVKNTETEAEGGETDPDKIITKARPARPADGLLSTPELVELFSTGAHLRSAYDEGQKALRESGVEIETFGDRCSLPPSKLGAHEPMWTCYTHYWKTVLDYIFVLEPARSRVVLTGYTKPHRTEDIRLGLPQVGICGSDHFSVCAEFHVIPEEPRPT</sequence>
<evidence type="ECO:0000256" key="2">
    <source>
        <dbReference type="ARBA" id="ARBA00022801"/>
    </source>
</evidence>
<evidence type="ECO:0000256" key="1">
    <source>
        <dbReference type="ARBA" id="ARBA00010774"/>
    </source>
</evidence>
<dbReference type="FunCoup" id="F8PTQ5">
    <property type="interactions" value="251"/>
</dbReference>
<comment type="similarity">
    <text evidence="1">Belongs to the CCR4/nocturin family.</text>
</comment>
<dbReference type="GO" id="GO:0000175">
    <property type="term" value="F:3'-5'-RNA exonuclease activity"/>
    <property type="evidence" value="ECO:0007669"/>
    <property type="project" value="TreeGrafter"/>
</dbReference>
<dbReference type="SUPFAM" id="SSF56219">
    <property type="entry name" value="DNase I-like"/>
    <property type="match status" value="1"/>
</dbReference>
<dbReference type="OMA" id="YTHYWKT"/>
<dbReference type="InterPro" id="IPR050410">
    <property type="entry name" value="CCR4/nocturin_mRNA_transcr"/>
</dbReference>
<dbReference type="HOGENOM" id="CLU_034867_1_0_1"/>
<reference evidence="5" key="1">
    <citation type="journal article" date="2011" name="Science">
        <title>The plant cell wall-decomposing machinery underlies the functional diversity of forest fungi.</title>
        <authorList>
            <person name="Eastwood D.C."/>
            <person name="Floudas D."/>
            <person name="Binder M."/>
            <person name="Majcherczyk A."/>
            <person name="Schneider P."/>
            <person name="Aerts A."/>
            <person name="Asiegbu F.O."/>
            <person name="Baker S.E."/>
            <person name="Barry K."/>
            <person name="Bendiksby M."/>
            <person name="Blumentritt M."/>
            <person name="Coutinho P.M."/>
            <person name="Cullen D."/>
            <person name="de Vries R.P."/>
            <person name="Gathman A."/>
            <person name="Goodell B."/>
            <person name="Henrissat B."/>
            <person name="Ihrmark K."/>
            <person name="Kauserud H."/>
            <person name="Kohler A."/>
            <person name="LaButti K."/>
            <person name="Lapidus A."/>
            <person name="Lavin J.L."/>
            <person name="Lee Y.-H."/>
            <person name="Lindquist E."/>
            <person name="Lilly W."/>
            <person name="Lucas S."/>
            <person name="Morin E."/>
            <person name="Murat C."/>
            <person name="Oguiza J.A."/>
            <person name="Park J."/>
            <person name="Pisabarro A.G."/>
            <person name="Riley R."/>
            <person name="Rosling A."/>
            <person name="Salamov A."/>
            <person name="Schmidt O."/>
            <person name="Schmutz J."/>
            <person name="Skrede I."/>
            <person name="Stenlid J."/>
            <person name="Wiebenga A."/>
            <person name="Xie X."/>
            <person name="Kuees U."/>
            <person name="Hibbett D.S."/>
            <person name="Hoffmeister D."/>
            <person name="Hoegberg N."/>
            <person name="Martin F."/>
            <person name="Grigoriev I.V."/>
            <person name="Watkinson S.C."/>
        </authorList>
    </citation>
    <scope>NUCLEOTIDE SEQUENCE [LARGE SCALE GENOMIC DNA]</scope>
    <source>
        <strain evidence="5">strain S7.3</strain>
    </source>
</reference>
<name>F8PTQ5_SERL3</name>
<evidence type="ECO:0000259" key="3">
    <source>
        <dbReference type="Pfam" id="PF03372"/>
    </source>
</evidence>
<accession>F8PTQ5</accession>
<dbReference type="PANTHER" id="PTHR12121:SF45">
    <property type="entry name" value="NOCTURNIN"/>
    <property type="match status" value="1"/>
</dbReference>
<keyword evidence="5" id="KW-1185">Reference proteome</keyword>
<evidence type="ECO:0000313" key="5">
    <source>
        <dbReference type="Proteomes" id="UP000008063"/>
    </source>
</evidence>
<dbReference type="InterPro" id="IPR036691">
    <property type="entry name" value="Endo/exonu/phosph_ase_sf"/>
</dbReference>
<dbReference type="Pfam" id="PF03372">
    <property type="entry name" value="Exo_endo_phos"/>
    <property type="match status" value="1"/>
</dbReference>
<dbReference type="AlphaFoldDB" id="F8PTQ5"/>
<protein>
    <recommendedName>
        <fullName evidence="3">Endonuclease/exonuclease/phosphatase domain-containing protein</fullName>
    </recommendedName>
</protein>
<dbReference type="InParanoid" id="F8PTQ5"/>
<organism evidence="5">
    <name type="scientific">Serpula lacrymans var. lacrymans (strain S7.3)</name>
    <name type="common">Dry rot fungus</name>
    <dbReference type="NCBI Taxonomy" id="936435"/>
    <lineage>
        <taxon>Eukaryota</taxon>
        <taxon>Fungi</taxon>
        <taxon>Dikarya</taxon>
        <taxon>Basidiomycota</taxon>
        <taxon>Agaricomycotina</taxon>
        <taxon>Agaricomycetes</taxon>
        <taxon>Agaricomycetidae</taxon>
        <taxon>Boletales</taxon>
        <taxon>Coniophorineae</taxon>
        <taxon>Serpulaceae</taxon>
        <taxon>Serpula</taxon>
    </lineage>
</organism>
<dbReference type="GO" id="GO:0006139">
    <property type="term" value="P:nucleobase-containing compound metabolic process"/>
    <property type="evidence" value="ECO:0007669"/>
    <property type="project" value="UniProtKB-ARBA"/>
</dbReference>
<feature type="domain" description="Endonuclease/exonuclease/phosphatase" evidence="3">
    <location>
        <begin position="66"/>
        <end position="386"/>
    </location>
</feature>
<dbReference type="Gene3D" id="3.60.10.10">
    <property type="entry name" value="Endonuclease/exonuclease/phosphatase"/>
    <property type="match status" value="1"/>
</dbReference>
<keyword evidence="2" id="KW-0378">Hydrolase</keyword>
<dbReference type="Proteomes" id="UP000008063">
    <property type="component" value="Unassembled WGS sequence"/>
</dbReference>
<dbReference type="PANTHER" id="PTHR12121">
    <property type="entry name" value="CARBON CATABOLITE REPRESSOR PROTEIN 4"/>
    <property type="match status" value="1"/>
</dbReference>
<proteinExistence type="inferred from homology"/>
<dbReference type="EMBL" id="GL945478">
    <property type="protein sequence ID" value="EGO01050.1"/>
    <property type="molecule type" value="Genomic_DNA"/>
</dbReference>
<gene>
    <name evidence="4" type="ORF">SERLA73DRAFT_87448</name>
</gene>
<dbReference type="InterPro" id="IPR005135">
    <property type="entry name" value="Endo/exonuclease/phosphatase"/>
</dbReference>
<evidence type="ECO:0000313" key="4">
    <source>
        <dbReference type="EMBL" id="EGO01050.1"/>
    </source>
</evidence>
<dbReference type="OrthoDB" id="428734at2759"/>